<dbReference type="InterPro" id="IPR000531">
    <property type="entry name" value="Beta-barrel_TonB"/>
</dbReference>
<dbReference type="CDD" id="cd01347">
    <property type="entry name" value="ligand_gated_channel"/>
    <property type="match status" value="1"/>
</dbReference>
<dbReference type="NCBIfam" id="TIGR01783">
    <property type="entry name" value="TonB-siderophor"/>
    <property type="match status" value="1"/>
</dbReference>
<comment type="subcellular location">
    <subcellularLocation>
        <location evidence="1 14">Cell outer membrane</location>
        <topology evidence="1 14">Multi-pass membrane protein</topology>
    </subcellularLocation>
</comment>
<dbReference type="InterPro" id="IPR037066">
    <property type="entry name" value="Plug_dom_sf"/>
</dbReference>
<dbReference type="Pfam" id="PF00593">
    <property type="entry name" value="TonB_dep_Rec_b-barrel"/>
    <property type="match status" value="1"/>
</dbReference>
<evidence type="ECO:0000256" key="12">
    <source>
        <dbReference type="ARBA" id="ARBA00023170"/>
    </source>
</evidence>
<dbReference type="SUPFAM" id="SSF56935">
    <property type="entry name" value="Porins"/>
    <property type="match status" value="1"/>
</dbReference>
<dbReference type="InterPro" id="IPR012910">
    <property type="entry name" value="Plug_dom"/>
</dbReference>
<protein>
    <submittedName>
        <fullName evidence="20">TonB-dependent siderophore receptor</fullName>
    </submittedName>
</protein>
<keyword evidence="6 14" id="KW-0812">Transmembrane</keyword>
<dbReference type="Pfam" id="PF07715">
    <property type="entry name" value="Plug"/>
    <property type="match status" value="1"/>
</dbReference>
<keyword evidence="10 16" id="KW-0798">TonB box</keyword>
<feature type="domain" description="TonB-dependent receptor-like beta-barrel" evidence="18">
    <location>
        <begin position="279"/>
        <end position="718"/>
    </location>
</feature>
<keyword evidence="11 14" id="KW-0472">Membrane</keyword>
<keyword evidence="3 14" id="KW-0813">Transport</keyword>
<dbReference type="Gene3D" id="2.40.170.20">
    <property type="entry name" value="TonB-dependent receptor, beta-barrel domain"/>
    <property type="match status" value="1"/>
</dbReference>
<dbReference type="GO" id="GO:0015891">
    <property type="term" value="P:siderophore transport"/>
    <property type="evidence" value="ECO:0007669"/>
    <property type="project" value="InterPro"/>
</dbReference>
<evidence type="ECO:0000256" key="3">
    <source>
        <dbReference type="ARBA" id="ARBA00022448"/>
    </source>
</evidence>
<keyword evidence="13 14" id="KW-0998">Cell outer membrane</keyword>
<dbReference type="PROSITE" id="PS01156">
    <property type="entry name" value="TONB_DEPENDENT_REC_2"/>
    <property type="match status" value="1"/>
</dbReference>
<feature type="region of interest" description="Disordered" evidence="17">
    <location>
        <begin position="80"/>
        <end position="110"/>
    </location>
</feature>
<dbReference type="AlphaFoldDB" id="A0A0H2XNR5"/>
<dbReference type="EMBL" id="CP000378">
    <property type="protein sequence ID" value="ABF76082.1"/>
    <property type="molecule type" value="Genomic_DNA"/>
</dbReference>
<comment type="similarity">
    <text evidence="2 14 16">Belongs to the TonB-dependent receptor family.</text>
</comment>
<evidence type="ECO:0000256" key="15">
    <source>
        <dbReference type="PROSITE-ProRule" id="PRU10144"/>
    </source>
</evidence>
<evidence type="ECO:0000256" key="6">
    <source>
        <dbReference type="ARBA" id="ARBA00022692"/>
    </source>
</evidence>
<dbReference type="InterPro" id="IPR010917">
    <property type="entry name" value="TonB_rcpt_CS"/>
</dbReference>
<keyword evidence="9" id="KW-0406">Ion transport</keyword>
<dbReference type="PANTHER" id="PTHR32552">
    <property type="entry name" value="FERRICHROME IRON RECEPTOR-RELATED"/>
    <property type="match status" value="1"/>
</dbReference>
<feature type="region of interest" description="Disordered" evidence="17">
    <location>
        <begin position="18"/>
        <end position="40"/>
    </location>
</feature>
<feature type="compositionally biased region" description="Polar residues" evidence="17">
    <location>
        <begin position="27"/>
        <end position="40"/>
    </location>
</feature>
<keyword evidence="8" id="KW-0408">Iron</keyword>
<dbReference type="GO" id="GO:0009279">
    <property type="term" value="C:cell outer membrane"/>
    <property type="evidence" value="ECO:0007669"/>
    <property type="project" value="UniProtKB-SubCell"/>
</dbReference>
<dbReference type="Gene3D" id="2.170.130.10">
    <property type="entry name" value="TonB-dependent receptor, plug domain"/>
    <property type="match status" value="1"/>
</dbReference>
<reference evidence="20" key="1">
    <citation type="submission" date="2006-05" db="EMBL/GenBank/DDBJ databases">
        <title>Complete sequence of chromosome 1 of Burkholderia cenocepacia AU 1054.</title>
        <authorList>
            <consortium name="US DOE Joint Genome Institute"/>
            <person name="Copeland A."/>
            <person name="Lucas S."/>
            <person name="Lapidus A."/>
            <person name="Barry K."/>
            <person name="Detter J.C."/>
            <person name="Glavina del Rio T."/>
            <person name="Hammon N."/>
            <person name="Israni S."/>
            <person name="Dalin E."/>
            <person name="Tice H."/>
            <person name="Pitluck S."/>
            <person name="Chain P."/>
            <person name="Malfatti S."/>
            <person name="Shin M."/>
            <person name="Vergez L."/>
            <person name="Schmutz J."/>
            <person name="Larimer F."/>
            <person name="Land M."/>
            <person name="Hauser L."/>
            <person name="Kyrpides N."/>
            <person name="Lykidis A."/>
            <person name="LiPuma J.J."/>
            <person name="Konstantinidis K."/>
            <person name="Tiedje J.M."/>
            <person name="Richardson P."/>
        </authorList>
    </citation>
    <scope>NUCLEOTIDE SEQUENCE [LARGE SCALE GENOMIC DNA]</scope>
    <source>
        <strain evidence="20">AU 1054</strain>
    </source>
</reference>
<evidence type="ECO:0000256" key="1">
    <source>
        <dbReference type="ARBA" id="ARBA00004571"/>
    </source>
</evidence>
<evidence type="ECO:0000256" key="14">
    <source>
        <dbReference type="PROSITE-ProRule" id="PRU01360"/>
    </source>
</evidence>
<feature type="domain" description="TonB-dependent receptor plug" evidence="19">
    <location>
        <begin position="104"/>
        <end position="199"/>
    </location>
</feature>
<evidence type="ECO:0000256" key="16">
    <source>
        <dbReference type="RuleBase" id="RU003357"/>
    </source>
</evidence>
<evidence type="ECO:0000256" key="17">
    <source>
        <dbReference type="SAM" id="MobiDB-lite"/>
    </source>
</evidence>
<name>A0A0H2XNR5_BURO1</name>
<dbReference type="HOGENOM" id="CLU_008287_9_4_4"/>
<evidence type="ECO:0000259" key="19">
    <source>
        <dbReference type="Pfam" id="PF07715"/>
    </source>
</evidence>
<organism evidence="20">
    <name type="scientific">Burkholderia orbicola (strain AU 1054)</name>
    <dbReference type="NCBI Taxonomy" id="331271"/>
    <lineage>
        <taxon>Bacteria</taxon>
        <taxon>Pseudomonadati</taxon>
        <taxon>Pseudomonadota</taxon>
        <taxon>Betaproteobacteria</taxon>
        <taxon>Burkholderiales</taxon>
        <taxon>Burkholderiaceae</taxon>
        <taxon>Burkholderia</taxon>
        <taxon>Burkholderia cepacia complex</taxon>
        <taxon>Burkholderia orbicola</taxon>
    </lineage>
</organism>
<evidence type="ECO:0000256" key="11">
    <source>
        <dbReference type="ARBA" id="ARBA00023136"/>
    </source>
</evidence>
<evidence type="ECO:0000259" key="18">
    <source>
        <dbReference type="Pfam" id="PF00593"/>
    </source>
</evidence>
<evidence type="ECO:0000256" key="2">
    <source>
        <dbReference type="ARBA" id="ARBA00009810"/>
    </source>
</evidence>
<keyword evidence="12 20" id="KW-0675">Receptor</keyword>
<dbReference type="GO" id="GO:0038023">
    <property type="term" value="F:signaling receptor activity"/>
    <property type="evidence" value="ECO:0007669"/>
    <property type="project" value="InterPro"/>
</dbReference>
<proteinExistence type="inferred from homology"/>
<dbReference type="PANTHER" id="PTHR32552:SF68">
    <property type="entry name" value="FERRICHROME OUTER MEMBRANE TRANSPORTER_PHAGE RECEPTOR"/>
    <property type="match status" value="1"/>
</dbReference>
<evidence type="ECO:0000256" key="8">
    <source>
        <dbReference type="ARBA" id="ARBA00023004"/>
    </source>
</evidence>
<evidence type="ECO:0000313" key="20">
    <source>
        <dbReference type="EMBL" id="ABF76082.1"/>
    </source>
</evidence>
<dbReference type="PROSITE" id="PS52016">
    <property type="entry name" value="TONB_DEPENDENT_REC_3"/>
    <property type="match status" value="1"/>
</dbReference>
<evidence type="ECO:0000256" key="10">
    <source>
        <dbReference type="ARBA" id="ARBA00023077"/>
    </source>
</evidence>
<dbReference type="GO" id="GO:0015344">
    <property type="term" value="F:siderophore uptake transmembrane transporter activity"/>
    <property type="evidence" value="ECO:0007669"/>
    <property type="project" value="TreeGrafter"/>
</dbReference>
<dbReference type="InterPro" id="IPR039426">
    <property type="entry name" value="TonB-dep_rcpt-like"/>
</dbReference>
<keyword evidence="7" id="KW-0732">Signal</keyword>
<sequence>MNANDCRFQLHKIKFTQQHKPPRNGHVRQSLSHPQISMSKRQISGRRFPVLALSLCSIAGVASSPAPAAEFDDELPAVEVRSRRHPNDPRAESVSTATRTASDPRDVPQTIDSVPVEETLSYGGRTLADALAGVPGVSNTSDTRFDSFRIRGFSAAGDLLLDGMRDDAQYVRSLSNIERVEVLKGPAAALYGRGSGGGVINRITKQPLPENFGHLSAATGSYGRLGASVDLNRMLSSAWSVRLNAGREHAGSFRDHVDSTRQYVAPSIKWHDARRSWLLQFEYDAYRRVPDRGMPAPVAALDAAGKPFAFSLPSAPRATFFGAAGRDTIRDENMNWRSVFTHALDGDWELRHTLGVLNLRSTFDNTYVTQSYVAKPRDYRHVQRARYLQDMTHLNVQTGVELGGKVATGPALHHLLFGIEYGWQKRAPTLWQADAAPIPVTGPDRFALVGSTPRPYAMNRHRVSDYAIFAQDRVDLGRAWKLLGGLRGERFDVDSTNALNGLHARRTTAAWSPRLGVVWSPVGTHSLYASYSKNFAPVGGDLIGITPDARGNANDLGPQYTRQYEIGVKSDWRDGALSTTLALFQLDLYNRRIADPVRPGFFDLTGLERNRGLELGVAGRLAGDWFVRGGIGWQHARVVDAEPKYAGKRSAGVSASNGSLFVGHAPLRGFFAELGLVYEGARYADRDNLLELPAYVRWDGKAGYRTRDFEVTLAAVNLTDRDYYANATGLAQIMPGTPRTFTLTAAYKF</sequence>
<keyword evidence="4 14" id="KW-1134">Transmembrane beta strand</keyword>
<accession>A0A0H2XNR5</accession>
<feature type="short sequence motif" description="TonB C-terminal box" evidence="15">
    <location>
        <begin position="732"/>
        <end position="749"/>
    </location>
</feature>
<dbReference type="InterPro" id="IPR010105">
    <property type="entry name" value="TonB_sidphr_rcpt"/>
</dbReference>
<evidence type="ECO:0000256" key="7">
    <source>
        <dbReference type="ARBA" id="ARBA00022729"/>
    </source>
</evidence>
<dbReference type="InterPro" id="IPR036942">
    <property type="entry name" value="Beta-barrel_TonB_sf"/>
</dbReference>
<gene>
    <name evidence="20" type="ordered locus">Bcen_1175</name>
</gene>
<keyword evidence="5" id="KW-0410">Iron transport</keyword>
<evidence type="ECO:0000256" key="5">
    <source>
        <dbReference type="ARBA" id="ARBA00022496"/>
    </source>
</evidence>
<evidence type="ECO:0000256" key="4">
    <source>
        <dbReference type="ARBA" id="ARBA00022452"/>
    </source>
</evidence>
<evidence type="ECO:0000256" key="13">
    <source>
        <dbReference type="ARBA" id="ARBA00023237"/>
    </source>
</evidence>
<evidence type="ECO:0000256" key="9">
    <source>
        <dbReference type="ARBA" id="ARBA00023065"/>
    </source>
</evidence>